<name>A0A1L2ZN74_9MICC</name>
<evidence type="ECO:0000259" key="1">
    <source>
        <dbReference type="Pfam" id="PF13224"/>
    </source>
</evidence>
<dbReference type="Proteomes" id="UP000183530">
    <property type="component" value="Chromosome"/>
</dbReference>
<dbReference type="RefSeq" id="WP_071894121.1">
    <property type="nucleotide sequence ID" value="NZ_CP018135.1"/>
</dbReference>
<dbReference type="SUPFAM" id="SSF56112">
    <property type="entry name" value="Protein kinase-like (PK-like)"/>
    <property type="match status" value="1"/>
</dbReference>
<gene>
    <name evidence="2" type="ORF">BHE16_05970</name>
</gene>
<dbReference type="KEGG" id="nae:BHE16_05970"/>
<dbReference type="STRING" id="556325.BHE16_05970"/>
<dbReference type="OrthoDB" id="1550523at2"/>
<keyword evidence="2" id="KW-0418">Kinase</keyword>
<dbReference type="Pfam" id="PF13224">
    <property type="entry name" value="DUF4032"/>
    <property type="match status" value="1"/>
</dbReference>
<organism evidence="2 3">
    <name type="scientific">Neomicrococcus aestuarii</name>
    <dbReference type="NCBI Taxonomy" id="556325"/>
    <lineage>
        <taxon>Bacteria</taxon>
        <taxon>Bacillati</taxon>
        <taxon>Actinomycetota</taxon>
        <taxon>Actinomycetes</taxon>
        <taxon>Micrococcales</taxon>
        <taxon>Micrococcaceae</taxon>
        <taxon>Neomicrococcus</taxon>
    </lineage>
</organism>
<dbReference type="InterPro" id="IPR025111">
    <property type="entry name" value="DUF4032"/>
</dbReference>
<keyword evidence="3" id="KW-1185">Reference proteome</keyword>
<dbReference type="Pfam" id="PF06293">
    <property type="entry name" value="Kdo"/>
    <property type="match status" value="1"/>
</dbReference>
<proteinExistence type="predicted"/>
<evidence type="ECO:0000313" key="3">
    <source>
        <dbReference type="Proteomes" id="UP000183530"/>
    </source>
</evidence>
<accession>A0A1L2ZN74</accession>
<reference evidence="2 3" key="1">
    <citation type="submission" date="2016-11" db="EMBL/GenBank/DDBJ databases">
        <title>Genome sequencing of Zhihengliuella aestuarii B18 antagonistic to Plasmodiophora brassicae.</title>
        <authorList>
            <person name="Luo Y."/>
        </authorList>
    </citation>
    <scope>NUCLEOTIDE SEQUENCE [LARGE SCALE GENOMIC DNA]</scope>
    <source>
        <strain evidence="2 3">B18</strain>
    </source>
</reference>
<evidence type="ECO:0000313" key="2">
    <source>
        <dbReference type="EMBL" id="APF40640.1"/>
    </source>
</evidence>
<sequence length="411" mass="46540">MSDVRIISASINPALVDFPWDTPLEEWPAGNLAAMPRGLSRHVVRFAYMGTEVVAVKETVERPARHEYDMLRRLNALKVPSVEPVAIVLNRRSPTGDDLGAALVTRHLSYSLPYRALFSRQLRRDTLHRLIDALAVLLVKLHLVGFYWGDVSLSNVLFRRDAEGFAAYLVDAETGELHPSLSRGQRNYDVQIAMENIAGEVMDLTEGGLAEEELDAVGTGQLLVERYRALWAELTHPDSFDISERWRVDERVRSLNALGFDVGEISLETTGDGHRLTLVPRVVEPGHHTRRLMRLTGLDVGELQARRILNDIDAYAARRHPGMPEELGASWWMQDTFEKIMSGIPDDMRTRLEPAQIVHEVLEHRWYISEHRGQNVPLSETVQSYVQNVLAHRRDERALVVDSRDITEGAD</sequence>
<dbReference type="EMBL" id="CP018135">
    <property type="protein sequence ID" value="APF40640.1"/>
    <property type="molecule type" value="Genomic_DNA"/>
</dbReference>
<feature type="domain" description="DUF4032" evidence="1">
    <location>
        <begin position="230"/>
        <end position="390"/>
    </location>
</feature>
<keyword evidence="2" id="KW-0808">Transferase</keyword>
<dbReference type="GO" id="GO:0016301">
    <property type="term" value="F:kinase activity"/>
    <property type="evidence" value="ECO:0007669"/>
    <property type="project" value="UniProtKB-KW"/>
</dbReference>
<protein>
    <submittedName>
        <fullName evidence="2">Lipopolysaccharide kinase</fullName>
    </submittedName>
</protein>
<dbReference type="AlphaFoldDB" id="A0A1L2ZN74"/>
<dbReference type="InterPro" id="IPR011009">
    <property type="entry name" value="Kinase-like_dom_sf"/>
</dbReference>